<gene>
    <name evidence="2" type="ORF">BofuT4_uP115250.1</name>
</gene>
<reference evidence="3" key="1">
    <citation type="journal article" date="2011" name="PLoS Genet.">
        <title>Genomic analysis of the necrotrophic fungal pathogens Sclerotinia sclerotiorum and Botrytis cinerea.</title>
        <authorList>
            <person name="Amselem J."/>
            <person name="Cuomo C.A."/>
            <person name="van Kan J.A."/>
            <person name="Viaud M."/>
            <person name="Benito E.P."/>
            <person name="Couloux A."/>
            <person name="Coutinho P.M."/>
            <person name="de Vries R.P."/>
            <person name="Dyer P.S."/>
            <person name="Fillinger S."/>
            <person name="Fournier E."/>
            <person name="Gout L."/>
            <person name="Hahn M."/>
            <person name="Kohn L."/>
            <person name="Lapalu N."/>
            <person name="Plummer K.M."/>
            <person name="Pradier J.M."/>
            <person name="Quevillon E."/>
            <person name="Sharon A."/>
            <person name="Simon A."/>
            <person name="ten Have A."/>
            <person name="Tudzynski B."/>
            <person name="Tudzynski P."/>
            <person name="Wincker P."/>
            <person name="Andrew M."/>
            <person name="Anthouard V."/>
            <person name="Beever R.E."/>
            <person name="Beffa R."/>
            <person name="Benoit I."/>
            <person name="Bouzid O."/>
            <person name="Brault B."/>
            <person name="Chen Z."/>
            <person name="Choquer M."/>
            <person name="Collemare J."/>
            <person name="Cotton P."/>
            <person name="Danchin E.G."/>
            <person name="Da Silva C."/>
            <person name="Gautier A."/>
            <person name="Giraud C."/>
            <person name="Giraud T."/>
            <person name="Gonzalez C."/>
            <person name="Grossetete S."/>
            <person name="Guldener U."/>
            <person name="Henrissat B."/>
            <person name="Howlett B.J."/>
            <person name="Kodira C."/>
            <person name="Kretschmer M."/>
            <person name="Lappartient A."/>
            <person name="Leroch M."/>
            <person name="Levis C."/>
            <person name="Mauceli E."/>
            <person name="Neuveglise C."/>
            <person name="Oeser B."/>
            <person name="Pearson M."/>
            <person name="Poulain J."/>
            <person name="Poussereau N."/>
            <person name="Quesneville H."/>
            <person name="Rascle C."/>
            <person name="Schumacher J."/>
            <person name="Segurens B."/>
            <person name="Sexton A."/>
            <person name="Silva E."/>
            <person name="Sirven C."/>
            <person name="Soanes D.M."/>
            <person name="Talbot N.J."/>
            <person name="Templeton M."/>
            <person name="Yandava C."/>
            <person name="Yarden O."/>
            <person name="Zeng Q."/>
            <person name="Rollins J.A."/>
            <person name="Lebrun M.H."/>
            <person name="Dickman M."/>
        </authorList>
    </citation>
    <scope>NUCLEOTIDE SEQUENCE [LARGE SCALE GENOMIC DNA]</scope>
    <source>
        <strain evidence="3">T4</strain>
    </source>
</reference>
<accession>G2Y2C9</accession>
<evidence type="ECO:0000256" key="1">
    <source>
        <dbReference type="SAM" id="Phobius"/>
    </source>
</evidence>
<proteinExistence type="predicted"/>
<dbReference type="EMBL" id="FQ790283">
    <property type="protein sequence ID" value="CCD46819.1"/>
    <property type="molecule type" value="Genomic_DNA"/>
</dbReference>
<dbReference type="InParanoid" id="G2Y2C9"/>
<evidence type="ECO:0000313" key="2">
    <source>
        <dbReference type="EMBL" id="CCD46819.1"/>
    </source>
</evidence>
<name>G2Y2C9_BOTF4</name>
<dbReference type="HOGENOM" id="CLU_2885503_0_0_1"/>
<evidence type="ECO:0000313" key="3">
    <source>
        <dbReference type="Proteomes" id="UP000008177"/>
    </source>
</evidence>
<sequence length="63" mass="7278">MVEKLPRDVFPDDFEQGTMVKEESDALSAPEGGFLAWVQCASSFFLFMGTWGTEFFWYVNHFT</sequence>
<keyword evidence="1" id="KW-0812">Transmembrane</keyword>
<keyword evidence="1" id="KW-0472">Membrane</keyword>
<dbReference type="AlphaFoldDB" id="G2Y2C9"/>
<keyword evidence="1" id="KW-1133">Transmembrane helix</keyword>
<dbReference type="Proteomes" id="UP000008177">
    <property type="component" value="Unplaced contigs"/>
</dbReference>
<feature type="transmembrane region" description="Helical" evidence="1">
    <location>
        <begin position="34"/>
        <end position="59"/>
    </location>
</feature>
<organism evidence="2 3">
    <name type="scientific">Botryotinia fuckeliana (strain T4)</name>
    <name type="common">Noble rot fungus</name>
    <name type="synonym">Botrytis cinerea</name>
    <dbReference type="NCBI Taxonomy" id="999810"/>
    <lineage>
        <taxon>Eukaryota</taxon>
        <taxon>Fungi</taxon>
        <taxon>Dikarya</taxon>
        <taxon>Ascomycota</taxon>
        <taxon>Pezizomycotina</taxon>
        <taxon>Leotiomycetes</taxon>
        <taxon>Helotiales</taxon>
        <taxon>Sclerotiniaceae</taxon>
        <taxon>Botrytis</taxon>
    </lineage>
</organism>
<protein>
    <submittedName>
        <fullName evidence="2">Uncharacterized protein</fullName>
    </submittedName>
</protein>